<evidence type="ECO:0000313" key="3">
    <source>
        <dbReference type="Proteomes" id="UP000530268"/>
    </source>
</evidence>
<keyword evidence="3" id="KW-1185">Reference proteome</keyword>
<reference evidence="2 3" key="1">
    <citation type="submission" date="2020-08" db="EMBL/GenBank/DDBJ databases">
        <title>Genomic Encyclopedia of Type Strains, Phase IV (KMG-IV): sequencing the most valuable type-strain genomes for metagenomic binning, comparative biology and taxonomic classification.</title>
        <authorList>
            <person name="Goeker M."/>
        </authorList>
    </citation>
    <scope>NUCLEOTIDE SEQUENCE [LARGE SCALE GENOMIC DNA]</scope>
    <source>
        <strain evidence="2 3">DSM 102234</strain>
    </source>
</reference>
<feature type="transmembrane region" description="Helical" evidence="1">
    <location>
        <begin position="66"/>
        <end position="86"/>
    </location>
</feature>
<dbReference type="Proteomes" id="UP000530268">
    <property type="component" value="Unassembled WGS sequence"/>
</dbReference>
<protein>
    <submittedName>
        <fullName evidence="2">Uncharacterized protein</fullName>
    </submittedName>
</protein>
<feature type="transmembrane region" description="Helical" evidence="1">
    <location>
        <begin position="31"/>
        <end position="54"/>
    </location>
</feature>
<accession>A0A7W6GZA0</accession>
<evidence type="ECO:0000313" key="2">
    <source>
        <dbReference type="EMBL" id="MBB3993706.1"/>
    </source>
</evidence>
<comment type="caution">
    <text evidence="2">The sequence shown here is derived from an EMBL/GenBank/DDBJ whole genome shotgun (WGS) entry which is preliminary data.</text>
</comment>
<name>A0A7W6GZA0_9RHOB</name>
<evidence type="ECO:0000256" key="1">
    <source>
        <dbReference type="SAM" id="Phobius"/>
    </source>
</evidence>
<dbReference type="RefSeq" id="WP_184564045.1">
    <property type="nucleotide sequence ID" value="NZ_JACIEI010000003.1"/>
</dbReference>
<keyword evidence="1" id="KW-1133">Transmembrane helix</keyword>
<keyword evidence="1" id="KW-0812">Transmembrane</keyword>
<dbReference type="EMBL" id="JACIEI010000003">
    <property type="protein sequence ID" value="MBB3993706.1"/>
    <property type="molecule type" value="Genomic_DNA"/>
</dbReference>
<keyword evidence="1" id="KW-0472">Membrane</keyword>
<proteinExistence type="predicted"/>
<gene>
    <name evidence="2" type="ORF">GGR95_001337</name>
</gene>
<dbReference type="AlphaFoldDB" id="A0A7W6GZA0"/>
<sequence length="99" mass="11022">MRTIKGDDGWVKSVACNACGVALRVRSGDGFLFSGSLLAMVLAAAWITGVIQYVGEIRVKEFEVMAFFEAALRFVGYFWMVFWIAIPLSSQFLTLEQDT</sequence>
<organism evidence="2 3">
    <name type="scientific">Sulfitobacter undariae</name>
    <dbReference type="NCBI Taxonomy" id="1563671"/>
    <lineage>
        <taxon>Bacteria</taxon>
        <taxon>Pseudomonadati</taxon>
        <taxon>Pseudomonadota</taxon>
        <taxon>Alphaproteobacteria</taxon>
        <taxon>Rhodobacterales</taxon>
        <taxon>Roseobacteraceae</taxon>
        <taxon>Sulfitobacter</taxon>
    </lineage>
</organism>